<sequence length="902" mass="101223">MQGISSPLSHDKTVLLLTGSRPSPRITYGREQLGKALEAAGYRLTNVEWRSAPPGIHIIMIGTGDDPSIQQAGRQFKLSPAKTPGREGFAIRVKDRRALIAGADASGALYGCLELAERVRSSGALPEQLSFTDQPEMVLRGACVGIQKTAYLPGRHVYEYPYTPQEFPWLYDKQQWIQYLDMLAANRMNSLYLWNGHPFASLVRLKEYPYAVEVDSATFRRNEEMYRFLTEEADRRGIWVIQMFYNIILSKPFAEKHGLATQDRRRPITPLIADYTRKSIAAFVAKYPNVGLLVTLGEAMEGDGMDVEWFTNTIIPGVKDGLQALGKKDLPPIVLRGHDTNPQQVMAAARPLYPNLYTMNKYNGEALTTYTPRGPWAAMHRDLSRLAAAHIDNVHILANLEPFRYGATAFIQKCVQAMHTIHGANGLHLYPESSYWDWPYTADKATPRLRQTDRDRLWYMAWARYAWNCHRPRQEEDRYWSRLLDAQFGSKGAGKDILEAYEQAGEIAPKLLRRFGITNGNRQTLTLGMTMPQLINPDKYRVWPELYNSDGPEGETLLTYAAKEWQQRPHTGETPVQIAEEVTRHGELAVAAIERAAPAGRQAEAEFARLRNDMHCYRALARCFAAKAQAALLVLRYGYSQELQDLEKALPYLQQSVAHYRELANLTKDTYLYANSMQTGQRKVPVSGSGGHNKTWTELLPFYEAELHTFRQRLDSLKQADHRGPNGQPARQLRLQPAEVALQSPNGDHYQPATGQQPFTDTTLQVQAIAPALQPLQALRGSLQQQRSAGTTLRFHASRPVKVVVGFFKGGHKGYLQEPDLETDAGADNYGQATVRIANALIIKGLPPVNIHTYYFDAGQHTLALGKGACLILGFMDGRQEIPAYDAGLGAAGAQKLDWLFE</sequence>
<dbReference type="AlphaFoldDB" id="A0A562T405"/>
<dbReference type="Proteomes" id="UP000316778">
    <property type="component" value="Unassembled WGS sequence"/>
</dbReference>
<dbReference type="GO" id="GO:0016787">
    <property type="term" value="F:hydrolase activity"/>
    <property type="evidence" value="ECO:0007669"/>
    <property type="project" value="UniProtKB-KW"/>
</dbReference>
<reference evidence="2 3" key="1">
    <citation type="journal article" date="2013" name="Stand. Genomic Sci.">
        <title>Genomic Encyclopedia of Type Strains, Phase I: The one thousand microbial genomes (KMG-I) project.</title>
        <authorList>
            <person name="Kyrpides N.C."/>
            <person name="Woyke T."/>
            <person name="Eisen J.A."/>
            <person name="Garrity G."/>
            <person name="Lilburn T.G."/>
            <person name="Beck B.J."/>
            <person name="Whitman W.B."/>
            <person name="Hugenholtz P."/>
            <person name="Klenk H.P."/>
        </authorList>
    </citation>
    <scope>NUCLEOTIDE SEQUENCE [LARGE SCALE GENOMIC DNA]</scope>
    <source>
        <strain evidence="2 3">DSM 13484</strain>
    </source>
</reference>
<dbReference type="SUPFAM" id="SSF55545">
    <property type="entry name" value="beta-N-acetylhexosaminidase-like domain"/>
    <property type="match status" value="1"/>
</dbReference>
<protein>
    <recommendedName>
        <fullName evidence="4">Glycosyl hydrolase family 20</fullName>
    </recommendedName>
</protein>
<keyword evidence="3" id="KW-1185">Reference proteome</keyword>
<evidence type="ECO:0000313" key="3">
    <source>
        <dbReference type="Proteomes" id="UP000316778"/>
    </source>
</evidence>
<dbReference type="InterPro" id="IPR029018">
    <property type="entry name" value="Hex-like_dom2"/>
</dbReference>
<dbReference type="EMBL" id="VLLG01000003">
    <property type="protein sequence ID" value="TWI88275.1"/>
    <property type="molecule type" value="Genomic_DNA"/>
</dbReference>
<accession>A0A562T405</accession>
<evidence type="ECO:0008006" key="4">
    <source>
        <dbReference type="Google" id="ProtNLM"/>
    </source>
</evidence>
<evidence type="ECO:0000256" key="1">
    <source>
        <dbReference type="ARBA" id="ARBA00022801"/>
    </source>
</evidence>
<name>A0A562T405_CHIJA</name>
<keyword evidence="1" id="KW-0378">Hydrolase</keyword>
<proteinExistence type="predicted"/>
<dbReference type="Gene3D" id="3.30.379.10">
    <property type="entry name" value="Chitobiase/beta-hexosaminidase domain 2-like"/>
    <property type="match status" value="1"/>
</dbReference>
<evidence type="ECO:0000313" key="2">
    <source>
        <dbReference type="EMBL" id="TWI88275.1"/>
    </source>
</evidence>
<organism evidence="2 3">
    <name type="scientific">Chitinophaga japonensis</name>
    <name type="common">Flexibacter japonensis</name>
    <dbReference type="NCBI Taxonomy" id="104662"/>
    <lineage>
        <taxon>Bacteria</taxon>
        <taxon>Pseudomonadati</taxon>
        <taxon>Bacteroidota</taxon>
        <taxon>Chitinophagia</taxon>
        <taxon>Chitinophagales</taxon>
        <taxon>Chitinophagaceae</taxon>
        <taxon>Chitinophaga</taxon>
    </lineage>
</organism>
<dbReference type="GO" id="GO:0005975">
    <property type="term" value="P:carbohydrate metabolic process"/>
    <property type="evidence" value="ECO:0007669"/>
    <property type="project" value="UniProtKB-ARBA"/>
</dbReference>
<gene>
    <name evidence="2" type="ORF">LX66_2360</name>
</gene>
<comment type="caution">
    <text evidence="2">The sequence shown here is derived from an EMBL/GenBank/DDBJ whole genome shotgun (WGS) entry which is preliminary data.</text>
</comment>